<sequence>MAEITGAMLIAEIGSLITRVTLIDEVEGDYRMIGHAETSTTAEPPFGNVFYGLLEATRQIGKMTGRQLLTDGQLLKPQTSTYDGVSHLLVVTSAAGAMRMVITAIASDVSAHHALNASHATYTNVLQVLTLDASSGQAGLGPSQRSWIDDQIDQLLQIEPEVIVLAGGLEGGAVEAVTRLAHIVRLIAIKSGVDVNGQYQPEVTARPVIYAGNSAAREAVSEILHERAEVVHVANLCPTLDRADLAPTQQELARLYERKILPSLAGLTSLESLCDVPVRTVCAVQGVITRFLAERTGRSVLTLDTGAAATAAFYASPGHFIPTVLGTIGTVYGLPELMATQGVATLARWLPFAIAPSDLSEQLLNRTLRPYLLPASRDDVYLAHAIACEALRTALARLREQTSLDAVDWIIAGGGILAHAPQPGLALLTILDALEPMGTSDQPIIDVHLDTLGLLVTAGAIAELNPEAALTLLDHDLLSNVPLARVVTLLGEGPSDTVAAEVELKIVGGATERIEVKHGTLARLPLPQGRYGELTIRPAAGVRIGLLKPGETSASDGGEIAGSALGVVIDARGRPLRLADDPLARREQISAWLIALNVERDPGDIATHIGPSKPERVPAEAEPTTTLPTDEASASAEEPPVNTEATPVNTEAPPVNTEESGQGEAEERPSAQPPEVVIVGQAETGTTEKGQRISLDALKEESTPLPPSASEKQRDQEIDALRNKVEAPKKWRPFGRKE</sequence>
<dbReference type="InterPro" id="IPR006230">
    <property type="entry name" value="MutL"/>
</dbReference>
<feature type="compositionally biased region" description="Low complexity" evidence="1">
    <location>
        <begin position="620"/>
        <end position="632"/>
    </location>
</feature>
<dbReference type="RefSeq" id="WP_135477469.1">
    <property type="nucleotide sequence ID" value="NZ_SIJK02000009.1"/>
</dbReference>
<name>A0ABS4D7L4_9CHLR</name>
<keyword evidence="3" id="KW-1185">Reference proteome</keyword>
<gene>
    <name evidence="2" type="ORF">EYB53_006850</name>
</gene>
<dbReference type="EMBL" id="SIJK02000009">
    <property type="protein sequence ID" value="MBP1465420.1"/>
    <property type="molecule type" value="Genomic_DNA"/>
</dbReference>
<proteinExistence type="predicted"/>
<evidence type="ECO:0000313" key="3">
    <source>
        <dbReference type="Proteomes" id="UP001193081"/>
    </source>
</evidence>
<comment type="caution">
    <text evidence="2">The sequence shown here is derived from an EMBL/GenBank/DDBJ whole genome shotgun (WGS) entry which is preliminary data.</text>
</comment>
<reference evidence="2 3" key="1">
    <citation type="submission" date="2021-03" db="EMBL/GenBank/DDBJ databases">
        <authorList>
            <person name="Grouzdev D.S."/>
        </authorList>
    </citation>
    <scope>NUCLEOTIDE SEQUENCE [LARGE SCALE GENOMIC DNA]</scope>
    <source>
        <strain evidence="2 3">M50-1</strain>
    </source>
</reference>
<evidence type="ECO:0000256" key="1">
    <source>
        <dbReference type="SAM" id="MobiDB-lite"/>
    </source>
</evidence>
<evidence type="ECO:0000313" key="2">
    <source>
        <dbReference type="EMBL" id="MBP1465420.1"/>
    </source>
</evidence>
<feature type="compositionally biased region" description="Basic and acidic residues" evidence="1">
    <location>
        <begin position="711"/>
        <end position="738"/>
    </location>
</feature>
<accession>A0ABS4D7L4</accession>
<organism evidence="2 3">
    <name type="scientific">Candidatus Chloroploca mongolica</name>
    <dbReference type="NCBI Taxonomy" id="2528176"/>
    <lineage>
        <taxon>Bacteria</taxon>
        <taxon>Bacillati</taxon>
        <taxon>Chloroflexota</taxon>
        <taxon>Chloroflexia</taxon>
        <taxon>Chloroflexales</taxon>
        <taxon>Chloroflexineae</taxon>
        <taxon>Oscillochloridaceae</taxon>
        <taxon>Candidatus Chloroploca</taxon>
    </lineage>
</organism>
<dbReference type="Proteomes" id="UP001193081">
    <property type="component" value="Unassembled WGS sequence"/>
</dbReference>
<feature type="region of interest" description="Disordered" evidence="1">
    <location>
        <begin position="605"/>
        <end position="738"/>
    </location>
</feature>
<dbReference type="Pfam" id="PF13941">
    <property type="entry name" value="MutL"/>
    <property type="match status" value="1"/>
</dbReference>
<protein>
    <submittedName>
        <fullName evidence="2">Glutamate mutase L</fullName>
    </submittedName>
</protein>